<dbReference type="EMBL" id="PTJC01000005">
    <property type="protein sequence ID" value="PPK87304.1"/>
    <property type="molecule type" value="Genomic_DNA"/>
</dbReference>
<evidence type="ECO:0008006" key="3">
    <source>
        <dbReference type="Google" id="ProtNLM"/>
    </source>
</evidence>
<evidence type="ECO:0000313" key="2">
    <source>
        <dbReference type="Proteomes" id="UP000237662"/>
    </source>
</evidence>
<accession>A0A2S6I726</accession>
<comment type="caution">
    <text evidence="1">The sequence shown here is derived from an EMBL/GenBank/DDBJ whole genome shotgun (WGS) entry which is preliminary data.</text>
</comment>
<dbReference type="AlphaFoldDB" id="A0A2S6I726"/>
<gene>
    <name evidence="1" type="ORF">CLV84_0242</name>
</gene>
<dbReference type="OrthoDB" id="975430at2"/>
<keyword evidence="2" id="KW-1185">Reference proteome</keyword>
<dbReference type="RefSeq" id="WP_104417919.1">
    <property type="nucleotide sequence ID" value="NZ_PTJC01000005.1"/>
</dbReference>
<protein>
    <recommendedName>
        <fullName evidence="3">MetA-pathway of phenol degradation</fullName>
    </recommendedName>
</protein>
<sequence length="303" mass="34215">MHRPTLPFLLALVVFPLFGRAQDYGWWNDTHDWDGVSPWRSYLTLAPAFMGPNALPVPDVRNGRIEEALRLRVAGEAHFGHGDRTQNLYLEGHIPLFSDRVGLHLQYVPLERYAMTPTIRDERAARDFDGKGWASGDVYVATHVQLLRGHARLPDLLLAINLKTASGNKLSAARYTDTPGYSFDLSAGKTYPVGETELSVRPHAQIGFYVWQTFQDNYYQNDAVQYGLGCDVRFRGLTLTPALGGYYGYLGNGDRPLVVRLDLTTERERGVDYFLRLQRGLADYPYTSVRIGLNYRAAVTLQQ</sequence>
<evidence type="ECO:0000313" key="1">
    <source>
        <dbReference type="EMBL" id="PPK87304.1"/>
    </source>
</evidence>
<dbReference type="Proteomes" id="UP000237662">
    <property type="component" value="Unassembled WGS sequence"/>
</dbReference>
<name>A0A2S6I726_9BACT</name>
<reference evidence="1 2" key="1">
    <citation type="submission" date="2018-02" db="EMBL/GenBank/DDBJ databases">
        <title>Genomic Encyclopedia of Archaeal and Bacterial Type Strains, Phase II (KMG-II): from individual species to whole genera.</title>
        <authorList>
            <person name="Goeker M."/>
        </authorList>
    </citation>
    <scope>NUCLEOTIDE SEQUENCE [LARGE SCALE GENOMIC DNA]</scope>
    <source>
        <strain evidence="1 2">DSM 29526</strain>
    </source>
</reference>
<proteinExistence type="predicted"/>
<organism evidence="1 2">
    <name type="scientific">Neolewinella xylanilytica</name>
    <dbReference type="NCBI Taxonomy" id="1514080"/>
    <lineage>
        <taxon>Bacteria</taxon>
        <taxon>Pseudomonadati</taxon>
        <taxon>Bacteroidota</taxon>
        <taxon>Saprospiria</taxon>
        <taxon>Saprospirales</taxon>
        <taxon>Lewinellaceae</taxon>
        <taxon>Neolewinella</taxon>
    </lineage>
</organism>